<dbReference type="AlphaFoldDB" id="A0AAW1U410"/>
<name>A0AAW1U410_9CUCU</name>
<dbReference type="Proteomes" id="UP001431783">
    <property type="component" value="Unassembled WGS sequence"/>
</dbReference>
<keyword evidence="1" id="KW-0812">Transmembrane</keyword>
<keyword evidence="3" id="KW-1185">Reference proteome</keyword>
<protein>
    <submittedName>
        <fullName evidence="2">Uncharacterized protein</fullName>
    </submittedName>
</protein>
<evidence type="ECO:0000313" key="3">
    <source>
        <dbReference type="Proteomes" id="UP001431783"/>
    </source>
</evidence>
<evidence type="ECO:0000313" key="2">
    <source>
        <dbReference type="EMBL" id="KAK9877669.1"/>
    </source>
</evidence>
<evidence type="ECO:0000256" key="1">
    <source>
        <dbReference type="SAM" id="Phobius"/>
    </source>
</evidence>
<keyword evidence="1" id="KW-1133">Transmembrane helix</keyword>
<feature type="transmembrane region" description="Helical" evidence="1">
    <location>
        <begin position="6"/>
        <end position="25"/>
    </location>
</feature>
<dbReference type="EMBL" id="JARQZJ010000043">
    <property type="protein sequence ID" value="KAK9877669.1"/>
    <property type="molecule type" value="Genomic_DNA"/>
</dbReference>
<reference evidence="2 3" key="1">
    <citation type="submission" date="2023-03" db="EMBL/GenBank/DDBJ databases">
        <title>Genome insight into feeding habits of ladybird beetles.</title>
        <authorList>
            <person name="Li H.-S."/>
            <person name="Huang Y.-H."/>
            <person name="Pang H."/>
        </authorList>
    </citation>
    <scope>NUCLEOTIDE SEQUENCE [LARGE SCALE GENOMIC DNA]</scope>
    <source>
        <strain evidence="2">SYSU_2023b</strain>
        <tissue evidence="2">Whole body</tissue>
    </source>
</reference>
<proteinExistence type="predicted"/>
<keyword evidence="1" id="KW-0472">Membrane</keyword>
<organism evidence="2 3">
    <name type="scientific">Henosepilachna vigintioctopunctata</name>
    <dbReference type="NCBI Taxonomy" id="420089"/>
    <lineage>
        <taxon>Eukaryota</taxon>
        <taxon>Metazoa</taxon>
        <taxon>Ecdysozoa</taxon>
        <taxon>Arthropoda</taxon>
        <taxon>Hexapoda</taxon>
        <taxon>Insecta</taxon>
        <taxon>Pterygota</taxon>
        <taxon>Neoptera</taxon>
        <taxon>Endopterygota</taxon>
        <taxon>Coleoptera</taxon>
        <taxon>Polyphaga</taxon>
        <taxon>Cucujiformia</taxon>
        <taxon>Coccinelloidea</taxon>
        <taxon>Coccinellidae</taxon>
        <taxon>Epilachninae</taxon>
        <taxon>Epilachnini</taxon>
        <taxon>Henosepilachna</taxon>
    </lineage>
</organism>
<accession>A0AAW1U410</accession>
<gene>
    <name evidence="2" type="ORF">WA026_019340</name>
</gene>
<feature type="transmembrane region" description="Helical" evidence="1">
    <location>
        <begin position="37"/>
        <end position="54"/>
    </location>
</feature>
<sequence>MSALEFIVVLCLSLLMIFVLLIRWNQSMECTCSIARFARDFTFSFLCILFIYFPKMGSNFGFILVNKEPIILCNDITMNSRADIENFGQIYHNTIQRDNKD</sequence>
<comment type="caution">
    <text evidence="2">The sequence shown here is derived from an EMBL/GenBank/DDBJ whole genome shotgun (WGS) entry which is preliminary data.</text>
</comment>